<reference evidence="6 7" key="1">
    <citation type="journal article" date="2008" name="Int. J. Syst. Evol. Microbiol.">
        <title>Amphritea japonica sp. nov. and Amphritea balenae sp. nov., isolated from the sediment adjacent to sperm whale carcasses off Kagoshima, Japan.</title>
        <authorList>
            <person name="Miyazaki M."/>
            <person name="Nogi Y."/>
            <person name="Fujiwara Y."/>
            <person name="Kawato M."/>
            <person name="Nagahama T."/>
            <person name="Kubokawa K."/>
            <person name="Horikoshi K."/>
        </authorList>
    </citation>
    <scope>NUCLEOTIDE SEQUENCE [LARGE SCALE GENOMIC DNA]</scope>
    <source>
        <strain evidence="6 7">ATCC BAA-1530</strain>
    </source>
</reference>
<feature type="transmembrane region" description="Helical" evidence="4">
    <location>
        <begin position="105"/>
        <end position="123"/>
    </location>
</feature>
<feature type="transmembrane region" description="Helical" evidence="4">
    <location>
        <begin position="390"/>
        <end position="411"/>
    </location>
</feature>
<protein>
    <submittedName>
        <fullName evidence="6">MFS transporter</fullName>
    </submittedName>
</protein>
<organism evidence="6 7">
    <name type="scientific">Amphritea japonica ATCC BAA-1530</name>
    <dbReference type="NCBI Taxonomy" id="1278309"/>
    <lineage>
        <taxon>Bacteria</taxon>
        <taxon>Pseudomonadati</taxon>
        <taxon>Pseudomonadota</taxon>
        <taxon>Gammaproteobacteria</taxon>
        <taxon>Oceanospirillales</taxon>
        <taxon>Oceanospirillaceae</taxon>
        <taxon>Amphritea</taxon>
    </lineage>
</organism>
<name>A0A7R6ST18_9GAMM</name>
<dbReference type="SUPFAM" id="SSF103473">
    <property type="entry name" value="MFS general substrate transporter"/>
    <property type="match status" value="1"/>
</dbReference>
<dbReference type="AlphaFoldDB" id="A0A7R6ST18"/>
<evidence type="ECO:0000256" key="4">
    <source>
        <dbReference type="SAM" id="Phobius"/>
    </source>
</evidence>
<feature type="transmembrane region" description="Helical" evidence="4">
    <location>
        <begin position="77"/>
        <end position="98"/>
    </location>
</feature>
<evidence type="ECO:0000256" key="3">
    <source>
        <dbReference type="ARBA" id="ARBA00023136"/>
    </source>
</evidence>
<dbReference type="PROSITE" id="PS50850">
    <property type="entry name" value="MFS"/>
    <property type="match status" value="1"/>
</dbReference>
<dbReference type="GO" id="GO:0005886">
    <property type="term" value="C:plasma membrane"/>
    <property type="evidence" value="ECO:0007669"/>
    <property type="project" value="TreeGrafter"/>
</dbReference>
<feature type="transmembrane region" description="Helical" evidence="4">
    <location>
        <begin position="44"/>
        <end position="65"/>
    </location>
</feature>
<dbReference type="InterPro" id="IPR020846">
    <property type="entry name" value="MFS_dom"/>
</dbReference>
<keyword evidence="1 4" id="KW-0812">Transmembrane</keyword>
<feature type="transmembrane region" description="Helical" evidence="4">
    <location>
        <begin position="238"/>
        <end position="264"/>
    </location>
</feature>
<dbReference type="PANTHER" id="PTHR23537">
    <property type="match status" value="1"/>
</dbReference>
<evidence type="ECO:0000313" key="7">
    <source>
        <dbReference type="Proteomes" id="UP000595663"/>
    </source>
</evidence>
<feature type="transmembrane region" description="Helical" evidence="4">
    <location>
        <begin position="169"/>
        <end position="190"/>
    </location>
</feature>
<feature type="transmembrane region" description="Helical" evidence="4">
    <location>
        <begin position="327"/>
        <end position="354"/>
    </location>
</feature>
<dbReference type="EMBL" id="AP014545">
    <property type="protein sequence ID" value="BBB26851.1"/>
    <property type="molecule type" value="Genomic_DNA"/>
</dbReference>
<keyword evidence="2 4" id="KW-1133">Transmembrane helix</keyword>
<evidence type="ECO:0000256" key="2">
    <source>
        <dbReference type="ARBA" id="ARBA00022989"/>
    </source>
</evidence>
<feature type="transmembrane region" description="Helical" evidence="4">
    <location>
        <begin position="304"/>
        <end position="321"/>
    </location>
</feature>
<dbReference type="GO" id="GO:0022857">
    <property type="term" value="F:transmembrane transporter activity"/>
    <property type="evidence" value="ECO:0007669"/>
    <property type="project" value="InterPro"/>
</dbReference>
<dbReference type="PANTHER" id="PTHR23537:SF1">
    <property type="entry name" value="SUGAR TRANSPORTER"/>
    <property type="match status" value="1"/>
</dbReference>
<proteinExistence type="predicted"/>
<dbReference type="InterPro" id="IPR036259">
    <property type="entry name" value="MFS_trans_sf"/>
</dbReference>
<feature type="transmembrane region" description="Helical" evidence="4">
    <location>
        <begin position="135"/>
        <end position="157"/>
    </location>
</feature>
<evidence type="ECO:0000313" key="6">
    <source>
        <dbReference type="EMBL" id="BBB26851.1"/>
    </source>
</evidence>
<evidence type="ECO:0000259" key="5">
    <source>
        <dbReference type="PROSITE" id="PS50850"/>
    </source>
</evidence>
<dbReference type="Pfam" id="PF06779">
    <property type="entry name" value="MFS_4"/>
    <property type="match status" value="1"/>
</dbReference>
<dbReference type="Gene3D" id="1.20.1250.20">
    <property type="entry name" value="MFS general substrate transporter like domains"/>
    <property type="match status" value="1"/>
</dbReference>
<feature type="domain" description="Major facilitator superfamily (MFS) profile" evidence="5">
    <location>
        <begin position="36"/>
        <end position="416"/>
    </location>
</feature>
<sequence length="425" mass="45607">MIYTLINIAKLEQKQAIIGGKALWKRSMNTVNNKQHLKVLGSGLLGLILTVGIARFCYTTLLPAMQAEAELSDLAGGYLATINYIGYMCGALMAATIGNLKTKDMLYRAGLITAVITTLGMALTDNLWLWGILRFFSGLSSASGMLISAGLIMNWLLRHGHRAELGIHYAGAGLGIIVSGLAAEIMIGHLDWREQWLAVGLIGSLIAIPAWRWLPRPDTSHQTTAGQQLKDNPPSRRWLMLLGIMYFCAGYAYVISATFLVAIVEAQPALQGDGQIVWIFVGLSATPAVILWDRVARKLGELNALLIAFMIQIVGIILPALNDNLGLVLLSAVLYGGSFIGIVSLVLAMAGRFYPTKPAKLMGKLTLLYGTAQICAPAIAGIIADQGGTYADSLYIAAAISVLGAGMILILKASQQRELALINER</sequence>
<dbReference type="Proteomes" id="UP000595663">
    <property type="component" value="Chromosome"/>
</dbReference>
<feature type="transmembrane region" description="Helical" evidence="4">
    <location>
        <begin position="196"/>
        <end position="214"/>
    </location>
</feature>
<dbReference type="InterPro" id="IPR010645">
    <property type="entry name" value="MFS_4"/>
</dbReference>
<gene>
    <name evidence="6" type="ORF">AMJAP_2261</name>
</gene>
<keyword evidence="3 4" id="KW-0472">Membrane</keyword>
<evidence type="ECO:0000256" key="1">
    <source>
        <dbReference type="ARBA" id="ARBA00022692"/>
    </source>
</evidence>
<dbReference type="KEGG" id="ajp:AMJAP_2261"/>
<feature type="transmembrane region" description="Helical" evidence="4">
    <location>
        <begin position="276"/>
        <end position="292"/>
    </location>
</feature>
<feature type="transmembrane region" description="Helical" evidence="4">
    <location>
        <begin position="366"/>
        <end position="384"/>
    </location>
</feature>
<keyword evidence="7" id="KW-1185">Reference proteome</keyword>
<accession>A0A7R6ST18</accession>